<protein>
    <submittedName>
        <fullName evidence="3">Redoxin family protein</fullName>
    </submittedName>
</protein>
<reference evidence="3 4" key="1">
    <citation type="submission" date="2022-03" db="EMBL/GenBank/DDBJ databases">
        <title>Mucilaginibacter sp. isolated from the gut of Protaetia brevitarsis seulensis larvae.</title>
        <authorList>
            <person name="Won M."/>
            <person name="Kim S.-J."/>
            <person name="Kwon S.-W."/>
        </authorList>
    </citation>
    <scope>NUCLEOTIDE SEQUENCE [LARGE SCALE GENOMIC DNA]</scope>
    <source>
        <strain evidence="3 4">CFWR-12</strain>
    </source>
</reference>
<feature type="chain" id="PRO_5045621582" evidence="1">
    <location>
        <begin position="26"/>
        <end position="193"/>
    </location>
</feature>
<evidence type="ECO:0000313" key="3">
    <source>
        <dbReference type="EMBL" id="UOE44934.1"/>
    </source>
</evidence>
<dbReference type="SUPFAM" id="SSF52833">
    <property type="entry name" value="Thioredoxin-like"/>
    <property type="match status" value="1"/>
</dbReference>
<evidence type="ECO:0000256" key="1">
    <source>
        <dbReference type="SAM" id="SignalP"/>
    </source>
</evidence>
<dbReference type="PANTHER" id="PTHR42852:SF17">
    <property type="entry name" value="THIOREDOXIN-LIKE PROTEIN HI_1115"/>
    <property type="match status" value="1"/>
</dbReference>
<dbReference type="PROSITE" id="PS51257">
    <property type="entry name" value="PROKAR_LIPOPROTEIN"/>
    <property type="match status" value="1"/>
</dbReference>
<dbReference type="PROSITE" id="PS51352">
    <property type="entry name" value="THIOREDOXIN_2"/>
    <property type="match status" value="1"/>
</dbReference>
<accession>A0ABY4C169</accession>
<feature type="domain" description="Thioredoxin" evidence="2">
    <location>
        <begin position="53"/>
        <end position="191"/>
    </location>
</feature>
<proteinExistence type="predicted"/>
<dbReference type="Proteomes" id="UP000832097">
    <property type="component" value="Chromosome"/>
</dbReference>
<sequence length="193" mass="20421">MPRLSPRIRSAAAAVAAALLALALAGCTSGPRGGADRLPGTVPDDITFVSTESAPNAPAIDAALVDGTAVDGETLWGERPAVLQFTTSWCTRCDEQQGVIDAITRDYGDAITVALVAGDPADGVDDLMRHLDDLGVEQPVIHDPDLRIWRSYAVDEPPMTALVDADGRLLKLWPGGADEAKLRTELDRIIQRG</sequence>
<name>A0ABY4C169_9MICO</name>
<dbReference type="RefSeq" id="WP_243557118.1">
    <property type="nucleotide sequence ID" value="NZ_CP094528.1"/>
</dbReference>
<keyword evidence="1" id="KW-0732">Signal</keyword>
<dbReference type="Pfam" id="PF08534">
    <property type="entry name" value="Redoxin"/>
    <property type="match status" value="1"/>
</dbReference>
<organism evidence="3 4">
    <name type="scientific">Agromyces larvae</name>
    <dbReference type="NCBI Taxonomy" id="2929802"/>
    <lineage>
        <taxon>Bacteria</taxon>
        <taxon>Bacillati</taxon>
        <taxon>Actinomycetota</taxon>
        <taxon>Actinomycetes</taxon>
        <taxon>Micrococcales</taxon>
        <taxon>Microbacteriaceae</taxon>
        <taxon>Agromyces</taxon>
    </lineage>
</organism>
<dbReference type="InterPro" id="IPR013740">
    <property type="entry name" value="Redoxin"/>
</dbReference>
<gene>
    <name evidence="3" type="ORF">MTO99_03900</name>
</gene>
<dbReference type="InterPro" id="IPR013766">
    <property type="entry name" value="Thioredoxin_domain"/>
</dbReference>
<dbReference type="InterPro" id="IPR036249">
    <property type="entry name" value="Thioredoxin-like_sf"/>
</dbReference>
<keyword evidence="4" id="KW-1185">Reference proteome</keyword>
<evidence type="ECO:0000313" key="4">
    <source>
        <dbReference type="Proteomes" id="UP000832097"/>
    </source>
</evidence>
<feature type="signal peptide" evidence="1">
    <location>
        <begin position="1"/>
        <end position="25"/>
    </location>
</feature>
<evidence type="ECO:0000259" key="2">
    <source>
        <dbReference type="PROSITE" id="PS51352"/>
    </source>
</evidence>
<dbReference type="PANTHER" id="PTHR42852">
    <property type="entry name" value="THIOL:DISULFIDE INTERCHANGE PROTEIN DSBE"/>
    <property type="match status" value="1"/>
</dbReference>
<dbReference type="EMBL" id="CP094528">
    <property type="protein sequence ID" value="UOE44934.1"/>
    <property type="molecule type" value="Genomic_DNA"/>
</dbReference>
<dbReference type="Gene3D" id="3.40.30.10">
    <property type="entry name" value="Glutaredoxin"/>
    <property type="match status" value="1"/>
</dbReference>
<dbReference type="InterPro" id="IPR050553">
    <property type="entry name" value="Thioredoxin_ResA/DsbE_sf"/>
</dbReference>